<protein>
    <submittedName>
        <fullName evidence="1">DNA alkylation repair protein</fullName>
    </submittedName>
</protein>
<dbReference type="RefSeq" id="WP_243366134.1">
    <property type="nucleotide sequence ID" value="NZ_CP094348.1"/>
</dbReference>
<dbReference type="SUPFAM" id="SSF48371">
    <property type="entry name" value="ARM repeat"/>
    <property type="match status" value="1"/>
</dbReference>
<keyword evidence="2" id="KW-1185">Reference proteome</keyword>
<gene>
    <name evidence="1" type="ORF">MRZ06_01870</name>
</gene>
<accession>A0ABY3ZWY3</accession>
<dbReference type="Pfam" id="PF08713">
    <property type="entry name" value="DNA_alkylation"/>
    <property type="match status" value="1"/>
</dbReference>
<dbReference type="EMBL" id="CP094348">
    <property type="protein sequence ID" value="UOB20859.1"/>
    <property type="molecule type" value="Genomic_DNA"/>
</dbReference>
<proteinExistence type="predicted"/>
<evidence type="ECO:0000313" key="1">
    <source>
        <dbReference type="EMBL" id="UOB20859.1"/>
    </source>
</evidence>
<name>A0ABY3ZWY3_9STAP</name>
<dbReference type="Proteomes" id="UP000830343">
    <property type="component" value="Chromosome"/>
</dbReference>
<dbReference type="Gene3D" id="1.25.10.90">
    <property type="match status" value="1"/>
</dbReference>
<dbReference type="InterPro" id="IPR016024">
    <property type="entry name" value="ARM-type_fold"/>
</dbReference>
<organism evidence="1 2">
    <name type="scientific">Macrococcus armenti</name>
    <dbReference type="NCBI Taxonomy" id="2875764"/>
    <lineage>
        <taxon>Bacteria</taxon>
        <taxon>Bacillati</taxon>
        <taxon>Bacillota</taxon>
        <taxon>Bacilli</taxon>
        <taxon>Bacillales</taxon>
        <taxon>Staphylococcaceae</taxon>
        <taxon>Macrococcus</taxon>
    </lineage>
</organism>
<dbReference type="CDD" id="cd07064">
    <property type="entry name" value="AlkD_like_1"/>
    <property type="match status" value="1"/>
</dbReference>
<dbReference type="InterPro" id="IPR014825">
    <property type="entry name" value="DNA_alkylation"/>
</dbReference>
<dbReference type="PANTHER" id="PTHR34070:SF1">
    <property type="entry name" value="DNA ALKYLATION REPAIR PROTEIN"/>
    <property type="match status" value="1"/>
</dbReference>
<reference evidence="1" key="2">
    <citation type="submission" date="2022-04" db="EMBL/GenBank/DDBJ databases">
        <title>Antimicrobial genetic elements in methicillin-resistant Macrococcus armenti.</title>
        <authorList>
            <person name="Keller J.E."/>
            <person name="Schwendener S."/>
            <person name="Pantucek R."/>
            <person name="Perreten V."/>
        </authorList>
    </citation>
    <scope>NUCLEOTIDE SEQUENCE</scope>
    <source>
        <strain evidence="1">CCM 2609</strain>
    </source>
</reference>
<evidence type="ECO:0000313" key="2">
    <source>
        <dbReference type="Proteomes" id="UP000830343"/>
    </source>
</evidence>
<sequence length="230" mass="27332">MMLTIQDIKNAYEPLRNEANRKQMESYMKNQFQFLGIKKSETAPIMRKLFKEFGLPNDKGDVKQLVMNCFSEQEREYHYIGMIILNKSSELFHGEDLSFIKSIILTHTWWDSVDTIAPNILGDIVKRSPEVKLELCEWCLDDNFWLKRAALLHQLKFKQQMDLPLLEQMIDHLKEDKEFFIRKAIGWILREYSKTDAAYVINFMQQHTLSNLTSKEALKWLNNQESYKIN</sequence>
<dbReference type="PANTHER" id="PTHR34070">
    <property type="entry name" value="ARMADILLO-TYPE FOLD"/>
    <property type="match status" value="1"/>
</dbReference>
<reference evidence="1" key="1">
    <citation type="submission" date="2022-03" db="EMBL/GenBank/DDBJ databases">
        <authorList>
            <person name="Vrbovska V."/>
            <person name="Kovarovic V."/>
            <person name="Botka T."/>
            <person name="Pantucek R."/>
        </authorList>
    </citation>
    <scope>NUCLEOTIDE SEQUENCE</scope>
    <source>
        <strain evidence="1">CCM 2609</strain>
    </source>
</reference>